<sequence>MDSFFDEIYAHDEYAYGKKPNEYLKKQLMKLKPGKILFPAEGEGRNAVFAAKLGWDVHCFDISKNAYKKAMKLAEEEDVNIKYEVCDVDQLTYPKGSFDVIALIFPPKIQKQLIYFLKTKGFLIFESFSKRQLEYNSVNKFAGGPDDINQLYSIQELKEDFKDFRITELREEEVFLQEGIYHNGTGSVIRFLGEYAGK</sequence>
<dbReference type="Pfam" id="PF13649">
    <property type="entry name" value="Methyltransf_25"/>
    <property type="match status" value="1"/>
</dbReference>
<dbReference type="EMBL" id="MAIC01000004">
    <property type="protein sequence ID" value="OPB79422.1"/>
    <property type="molecule type" value="Genomic_DNA"/>
</dbReference>
<dbReference type="GO" id="GO:0008168">
    <property type="term" value="F:methyltransferase activity"/>
    <property type="evidence" value="ECO:0007669"/>
    <property type="project" value="UniProtKB-KW"/>
</dbReference>
<feature type="domain" description="Methyltransferase" evidence="1">
    <location>
        <begin position="41"/>
        <end position="104"/>
    </location>
</feature>
<evidence type="ECO:0000259" key="1">
    <source>
        <dbReference type="Pfam" id="PF13649"/>
    </source>
</evidence>
<dbReference type="Gene3D" id="3.40.50.150">
    <property type="entry name" value="Vaccinia Virus protein VP39"/>
    <property type="match status" value="1"/>
</dbReference>
<gene>
    <name evidence="2" type="ORF">BAY32_17125</name>
</gene>
<protein>
    <submittedName>
        <fullName evidence="2">Methyltransferase</fullName>
    </submittedName>
</protein>
<dbReference type="Proteomes" id="UP000190816">
    <property type="component" value="Unassembled WGS sequence"/>
</dbReference>
<dbReference type="AlphaFoldDB" id="A0AAJ3NES3"/>
<comment type="caution">
    <text evidence="2">The sequence shown here is derived from an EMBL/GenBank/DDBJ whole genome shotgun (WGS) entry which is preliminary data.</text>
</comment>
<proteinExistence type="predicted"/>
<accession>A0AAJ3NES3</accession>
<dbReference type="CDD" id="cd02440">
    <property type="entry name" value="AdoMet_MTases"/>
    <property type="match status" value="1"/>
</dbReference>
<dbReference type="KEGG" id="ego:BBD34_03310"/>
<keyword evidence="2" id="KW-0808">Transferase</keyword>
<evidence type="ECO:0000313" key="3">
    <source>
        <dbReference type="Proteomes" id="UP000190816"/>
    </source>
</evidence>
<dbReference type="InterPro" id="IPR029063">
    <property type="entry name" value="SAM-dependent_MTases_sf"/>
</dbReference>
<organism evidence="2 3">
    <name type="scientific">Elizabethkingia ursingii</name>
    <dbReference type="NCBI Taxonomy" id="1756150"/>
    <lineage>
        <taxon>Bacteria</taxon>
        <taxon>Pseudomonadati</taxon>
        <taxon>Bacteroidota</taxon>
        <taxon>Flavobacteriia</taxon>
        <taxon>Flavobacteriales</taxon>
        <taxon>Weeksellaceae</taxon>
        <taxon>Elizabethkingia</taxon>
    </lineage>
</organism>
<name>A0AAJ3NES3_9FLAO</name>
<reference evidence="2 3" key="1">
    <citation type="submission" date="2016-06" db="EMBL/GenBank/DDBJ databases">
        <authorList>
            <person name="Nicholson A.C."/>
        </authorList>
    </citation>
    <scope>NUCLEOTIDE SEQUENCE [LARGE SCALE GENOMIC DNA]</scope>
    <source>
        <strain evidence="2 3">G4123</strain>
    </source>
</reference>
<keyword evidence="2" id="KW-0489">Methyltransferase</keyword>
<evidence type="ECO:0000313" key="2">
    <source>
        <dbReference type="EMBL" id="OPB79422.1"/>
    </source>
</evidence>
<dbReference type="SUPFAM" id="SSF53335">
    <property type="entry name" value="S-adenosyl-L-methionine-dependent methyltransferases"/>
    <property type="match status" value="1"/>
</dbReference>
<dbReference type="GO" id="GO:0032259">
    <property type="term" value="P:methylation"/>
    <property type="evidence" value="ECO:0007669"/>
    <property type="project" value="UniProtKB-KW"/>
</dbReference>
<dbReference type="InterPro" id="IPR041698">
    <property type="entry name" value="Methyltransf_25"/>
</dbReference>
<dbReference type="RefSeq" id="WP_078402355.1">
    <property type="nucleotide sequence ID" value="NZ_CP016377.1"/>
</dbReference>